<dbReference type="InterPro" id="IPR011335">
    <property type="entry name" value="Restrct_endonuc-II-like"/>
</dbReference>
<dbReference type="GO" id="GO:0003676">
    <property type="term" value="F:nucleic acid binding"/>
    <property type="evidence" value="ECO:0007669"/>
    <property type="project" value="InterPro"/>
</dbReference>
<dbReference type="PANTHER" id="PTHR34039">
    <property type="entry name" value="UPF0102 PROTEIN YRAN"/>
    <property type="match status" value="1"/>
</dbReference>
<dbReference type="EMBL" id="AP017369">
    <property type="protein sequence ID" value="BAU96365.1"/>
    <property type="molecule type" value="Genomic_DNA"/>
</dbReference>
<dbReference type="InterPro" id="IPR003509">
    <property type="entry name" value="UPF0102_YraN-like"/>
</dbReference>
<dbReference type="NCBIfam" id="NF009154">
    <property type="entry name" value="PRK12497.3-3"/>
    <property type="match status" value="1"/>
</dbReference>
<organism evidence="3 4">
    <name type="scientific">Corynebacterium suranareeae</name>
    <dbReference type="NCBI Taxonomy" id="2506452"/>
    <lineage>
        <taxon>Bacteria</taxon>
        <taxon>Bacillati</taxon>
        <taxon>Actinomycetota</taxon>
        <taxon>Actinomycetes</taxon>
        <taxon>Mycobacteriales</taxon>
        <taxon>Corynebacteriaceae</taxon>
        <taxon>Corynebacterium</taxon>
    </lineage>
</organism>
<dbReference type="HAMAP" id="MF_00048">
    <property type="entry name" value="UPF0102"/>
    <property type="match status" value="1"/>
</dbReference>
<protein>
    <recommendedName>
        <fullName evidence="2">UPF0102 protein N24_2103</fullName>
    </recommendedName>
</protein>
<keyword evidence="4" id="KW-1185">Reference proteome</keyword>
<dbReference type="SUPFAM" id="SSF52980">
    <property type="entry name" value="Restriction endonuclease-like"/>
    <property type="match status" value="1"/>
</dbReference>
<proteinExistence type="inferred from homology"/>
<evidence type="ECO:0000256" key="2">
    <source>
        <dbReference type="HAMAP-Rule" id="MF_00048"/>
    </source>
</evidence>
<accession>A0A160PRY4</accession>
<evidence type="ECO:0000313" key="3">
    <source>
        <dbReference type="EMBL" id="BAU96365.1"/>
    </source>
</evidence>
<dbReference type="Gene3D" id="3.40.1350.10">
    <property type="match status" value="1"/>
</dbReference>
<reference evidence="3 4" key="1">
    <citation type="submission" date="2016-02" db="EMBL/GenBank/DDBJ databases">
        <title>Corynebacterium glutamicum N24 whole genome sequencing project.</title>
        <authorList>
            <person name="Matsutani M."/>
            <person name="Nangtapong N."/>
            <person name="Yakushi T."/>
            <person name="Matsushita K."/>
        </authorList>
    </citation>
    <scope>NUCLEOTIDE SEQUENCE [LARGE SCALE GENOMIC DNA]</scope>
    <source>
        <strain evidence="3 4">N24</strain>
    </source>
</reference>
<name>A0A160PRY4_9CORY</name>
<comment type="similarity">
    <text evidence="1 2">Belongs to the UPF0102 family.</text>
</comment>
<evidence type="ECO:0000256" key="1">
    <source>
        <dbReference type="ARBA" id="ARBA00006738"/>
    </source>
</evidence>
<dbReference type="AlphaFoldDB" id="A0A160PRY4"/>
<dbReference type="Proteomes" id="UP000218244">
    <property type="component" value="Chromosome"/>
</dbReference>
<dbReference type="Pfam" id="PF02021">
    <property type="entry name" value="UPF0102"/>
    <property type="match status" value="1"/>
</dbReference>
<gene>
    <name evidence="3" type="ORF">N24_2103</name>
</gene>
<dbReference type="KEGG" id="csur:N24_2103"/>
<sequence>MKQTIQRFGGDMKTQKQYLGAFGEDLTLQRYLDDGATLLGRNVRYSVGEIDLILRSRTGIVIFAEVKTRRGSDFGEADAIDHRKITRMRKAAMKWLEGKPFTPLRFDVVTVVLDPQTGSPEITIYEDVDHGAR</sequence>
<evidence type="ECO:0000313" key="4">
    <source>
        <dbReference type="Proteomes" id="UP000218244"/>
    </source>
</evidence>
<dbReference type="PANTHER" id="PTHR34039:SF1">
    <property type="entry name" value="UPF0102 PROTEIN YRAN"/>
    <property type="match status" value="1"/>
</dbReference>
<dbReference type="InterPro" id="IPR011856">
    <property type="entry name" value="tRNA_endonuc-like_dom_sf"/>
</dbReference>